<keyword evidence="4" id="KW-1185">Reference proteome</keyword>
<dbReference type="PANTHER" id="PTHR13612">
    <property type="entry name" value="ENHANCER OF MRNA-DECAPPING PROTEIN 3"/>
    <property type="match status" value="1"/>
</dbReference>
<feature type="compositionally biased region" description="Basic residues" evidence="1">
    <location>
        <begin position="40"/>
        <end position="51"/>
    </location>
</feature>
<feature type="compositionally biased region" description="Polar residues" evidence="1">
    <location>
        <begin position="212"/>
        <end position="223"/>
    </location>
</feature>
<protein>
    <recommendedName>
        <fullName evidence="2">FDF domain-containing protein</fullName>
    </recommendedName>
</protein>
<feature type="compositionally biased region" description="Basic and acidic residues" evidence="1">
    <location>
        <begin position="18"/>
        <end position="39"/>
    </location>
</feature>
<name>A0ABR1BRL5_NECAM</name>
<dbReference type="Pfam" id="PF08648">
    <property type="entry name" value="SNRNP27"/>
    <property type="match status" value="1"/>
</dbReference>
<dbReference type="EMBL" id="JAVFWL010000001">
    <property type="protein sequence ID" value="KAK6727691.1"/>
    <property type="molecule type" value="Genomic_DNA"/>
</dbReference>
<accession>A0ABR1BRL5</accession>
<dbReference type="InterPro" id="IPR019050">
    <property type="entry name" value="FDF_dom"/>
</dbReference>
<evidence type="ECO:0000259" key="2">
    <source>
        <dbReference type="SMART" id="SM01199"/>
    </source>
</evidence>
<dbReference type="Proteomes" id="UP001303046">
    <property type="component" value="Unassembled WGS sequence"/>
</dbReference>
<feature type="region of interest" description="Disordered" evidence="1">
    <location>
        <begin position="311"/>
        <end position="344"/>
    </location>
</feature>
<comment type="caution">
    <text evidence="3">The sequence shown here is derived from an EMBL/GenBank/DDBJ whole genome shotgun (WGS) entry which is preliminary data.</text>
</comment>
<reference evidence="3 4" key="1">
    <citation type="submission" date="2023-08" db="EMBL/GenBank/DDBJ databases">
        <title>A Necator americanus chromosomal reference genome.</title>
        <authorList>
            <person name="Ilik V."/>
            <person name="Petrzelkova K.J."/>
            <person name="Pardy F."/>
            <person name="Fuh T."/>
            <person name="Niatou-Singa F.S."/>
            <person name="Gouil Q."/>
            <person name="Baker L."/>
            <person name="Ritchie M.E."/>
            <person name="Jex A.R."/>
            <person name="Gazzola D."/>
            <person name="Li H."/>
            <person name="Toshio Fujiwara R."/>
            <person name="Zhan B."/>
            <person name="Aroian R.V."/>
            <person name="Pafco B."/>
            <person name="Schwarz E.M."/>
        </authorList>
    </citation>
    <scope>NUCLEOTIDE SEQUENCE [LARGE SCALE GENOMIC DNA]</scope>
    <source>
        <strain evidence="3 4">Aroian</strain>
        <tissue evidence="3">Whole animal</tissue>
    </source>
</reference>
<gene>
    <name evidence="3" type="primary">Necator_chrI.g1527</name>
    <name evidence="3" type="ORF">RB195_005401</name>
</gene>
<feature type="compositionally biased region" description="Polar residues" evidence="1">
    <location>
        <begin position="249"/>
        <end position="259"/>
    </location>
</feature>
<dbReference type="SMART" id="SM01199">
    <property type="entry name" value="FDF"/>
    <property type="match status" value="1"/>
</dbReference>
<dbReference type="PANTHER" id="PTHR13612:SF0">
    <property type="entry name" value="ENHANCER OF MRNA-DECAPPING PROTEIN 3"/>
    <property type="match status" value="1"/>
</dbReference>
<feature type="region of interest" description="Disordered" evidence="1">
    <location>
        <begin position="355"/>
        <end position="374"/>
    </location>
</feature>
<dbReference type="Gene3D" id="2.30.30.100">
    <property type="match status" value="1"/>
</dbReference>
<sequence>MARSRSRSRERRRRSRSRSGERKPRDRSRERDRDREDRGKRRYSRERRSRSRSPYERRRSRSRDRRGRDRDDGRRGRDSRSPHDRKRRDDRRAQAPISLDQIANCEQDVSALMGFEGFNTTKNRKVAGNYEGAVKINKPRRYRQYMNRKGSVISVDCGEFGYYQGRLISLDAESKDIVLASAFKEGIPLGKNLTLNGSQIVSLKVLKPAQPSEDQQTASTSDTQLEKKERSKKANGTEQNGVVHRSKSTIEFTTEGNTNNEHKRSGRQARPLAAVQNKSRNAPVLRKTSSISSTSEDGQCVPVVDRIPKERTRNRKIRRSESEHTHSQALCLSETPQFRRFGPQVPLPREVLAAKVKSRGKPKGPSGDPLLDSRKLRGKIANGNDELVKPIDFDLLNTDFDFAANLEQFKREDVDDEYYQTMEKPKMSQNFAHYENIVDDPTRCTSWTNVLGTNKIVAGSARFSASSKSPSERRSPPVRSISFCPSGYETTYDGFPLPILDAALKKKYLQECCSTMGSDVYFHLVADRLIMWLIDVVGRNDMLLENVIVLASATSPLRLIDRFLSHLENRGCSTTVYGKFPSLDFGSVTIVDHVSALPTTSKVVVVLADDLTAEAQTWLSKQKSAHIISLECVPSLIDHQKLHILMLGVLTSGLYSSSASAQPQLGKTSFAQLCAAIKSSKFIDSAVCDVGAPFSWIAEDGKANLQQAFSTTLIRRLC</sequence>
<evidence type="ECO:0000313" key="4">
    <source>
        <dbReference type="Proteomes" id="UP001303046"/>
    </source>
</evidence>
<proteinExistence type="predicted"/>
<feature type="region of interest" description="Disordered" evidence="1">
    <location>
        <begin position="1"/>
        <end position="98"/>
    </location>
</feature>
<feature type="domain" description="FDF" evidence="2">
    <location>
        <begin position="394"/>
        <end position="478"/>
    </location>
</feature>
<feature type="compositionally biased region" description="Polar residues" evidence="1">
    <location>
        <begin position="327"/>
        <end position="336"/>
    </location>
</feature>
<evidence type="ECO:0000313" key="3">
    <source>
        <dbReference type="EMBL" id="KAK6727691.1"/>
    </source>
</evidence>
<feature type="compositionally biased region" description="Basic and acidic residues" evidence="1">
    <location>
        <begin position="66"/>
        <end position="82"/>
    </location>
</feature>
<evidence type="ECO:0000256" key="1">
    <source>
        <dbReference type="SAM" id="MobiDB-lite"/>
    </source>
</evidence>
<feature type="region of interest" description="Disordered" evidence="1">
    <location>
        <begin position="209"/>
        <end position="299"/>
    </location>
</feature>
<feature type="compositionally biased region" description="Basic residues" evidence="1">
    <location>
        <begin position="1"/>
        <end position="17"/>
    </location>
</feature>
<dbReference type="InterPro" id="IPR013957">
    <property type="entry name" value="SNRNP27"/>
</dbReference>
<feature type="compositionally biased region" description="Polar residues" evidence="1">
    <location>
        <begin position="287"/>
        <end position="297"/>
    </location>
</feature>
<organism evidence="3 4">
    <name type="scientific">Necator americanus</name>
    <name type="common">Human hookworm</name>
    <dbReference type="NCBI Taxonomy" id="51031"/>
    <lineage>
        <taxon>Eukaryota</taxon>
        <taxon>Metazoa</taxon>
        <taxon>Ecdysozoa</taxon>
        <taxon>Nematoda</taxon>
        <taxon>Chromadorea</taxon>
        <taxon>Rhabditida</taxon>
        <taxon>Rhabditina</taxon>
        <taxon>Rhabditomorpha</taxon>
        <taxon>Strongyloidea</taxon>
        <taxon>Ancylostomatidae</taxon>
        <taxon>Bunostominae</taxon>
        <taxon>Necator</taxon>
    </lineage>
</organism>